<evidence type="ECO:0000256" key="7">
    <source>
        <dbReference type="ARBA" id="ARBA00023235"/>
    </source>
</evidence>
<evidence type="ECO:0000256" key="2">
    <source>
        <dbReference type="ARBA" id="ARBA00007571"/>
    </source>
</evidence>
<dbReference type="OrthoDB" id="524799at2759"/>
<dbReference type="AlphaFoldDB" id="A0A5J5AT64"/>
<dbReference type="UniPathway" id="UPA00035">
    <property type="reaction ID" value="UER00042"/>
</dbReference>
<dbReference type="SUPFAM" id="SSF51366">
    <property type="entry name" value="Ribulose-phoshate binding barrel"/>
    <property type="match status" value="1"/>
</dbReference>
<evidence type="ECO:0000256" key="5">
    <source>
        <dbReference type="ARBA" id="ARBA00022822"/>
    </source>
</evidence>
<evidence type="ECO:0000256" key="6">
    <source>
        <dbReference type="ARBA" id="ARBA00023141"/>
    </source>
</evidence>
<evidence type="ECO:0000256" key="4">
    <source>
        <dbReference type="ARBA" id="ARBA00022605"/>
    </source>
</evidence>
<dbReference type="InterPro" id="IPR044643">
    <property type="entry name" value="TrpF_fam"/>
</dbReference>
<evidence type="ECO:0000256" key="1">
    <source>
        <dbReference type="ARBA" id="ARBA00004664"/>
    </source>
</evidence>
<keyword evidence="10" id="KW-1185">Reference proteome</keyword>
<dbReference type="InterPro" id="IPR013785">
    <property type="entry name" value="Aldolase_TIM"/>
</dbReference>
<proteinExistence type="inferred from homology"/>
<dbReference type="GO" id="GO:0004640">
    <property type="term" value="F:phosphoribosylanthranilate isomerase activity"/>
    <property type="evidence" value="ECO:0007669"/>
    <property type="project" value="UniProtKB-EC"/>
</dbReference>
<comment type="similarity">
    <text evidence="2">Belongs to the TrpF family.</text>
</comment>
<evidence type="ECO:0000256" key="3">
    <source>
        <dbReference type="ARBA" id="ARBA00012572"/>
    </source>
</evidence>
<keyword evidence="4" id="KW-0028">Amino-acid biosynthesis</keyword>
<dbReference type="Proteomes" id="UP000325577">
    <property type="component" value="Linkage Group LG19"/>
</dbReference>
<accession>A0A5J5AT64</accession>
<dbReference type="InterPro" id="IPR011060">
    <property type="entry name" value="RibuloseP-bd_barrel"/>
</dbReference>
<organism evidence="9 10">
    <name type="scientific">Nyssa sinensis</name>
    <dbReference type="NCBI Taxonomy" id="561372"/>
    <lineage>
        <taxon>Eukaryota</taxon>
        <taxon>Viridiplantae</taxon>
        <taxon>Streptophyta</taxon>
        <taxon>Embryophyta</taxon>
        <taxon>Tracheophyta</taxon>
        <taxon>Spermatophyta</taxon>
        <taxon>Magnoliopsida</taxon>
        <taxon>eudicotyledons</taxon>
        <taxon>Gunneridae</taxon>
        <taxon>Pentapetalae</taxon>
        <taxon>asterids</taxon>
        <taxon>Cornales</taxon>
        <taxon>Nyssaceae</taxon>
        <taxon>Nyssa</taxon>
    </lineage>
</organism>
<evidence type="ECO:0000259" key="8">
    <source>
        <dbReference type="Pfam" id="PF00697"/>
    </source>
</evidence>
<dbReference type="PANTHER" id="PTHR42894">
    <property type="entry name" value="N-(5'-PHOSPHORIBOSYL)ANTHRANILATE ISOMERASE"/>
    <property type="match status" value="1"/>
</dbReference>
<keyword evidence="5" id="KW-0822">Tryptophan biosynthesis</keyword>
<protein>
    <recommendedName>
        <fullName evidence="3">phosphoribosylanthranilate isomerase</fullName>
        <ecNumber evidence="3">5.3.1.24</ecNumber>
    </recommendedName>
</protein>
<name>A0A5J5AT64_9ASTE</name>
<keyword evidence="6" id="KW-0057">Aromatic amino acid biosynthesis</keyword>
<dbReference type="EC" id="5.3.1.24" evidence="3"/>
<gene>
    <name evidence="9" type="ORF">F0562_032587</name>
</gene>
<sequence>MLRTVLAKEAGEVAGAGGKGFNWSQFKLPPVRSKHGWLLAGGINPENVCDALSTLTPHGVDVSSGICAPDGIQKEESRISSFMSAVNSIHY</sequence>
<evidence type="ECO:0000313" key="9">
    <source>
        <dbReference type="EMBL" id="KAA8532597.1"/>
    </source>
</evidence>
<reference evidence="9 10" key="1">
    <citation type="submission" date="2019-09" db="EMBL/GenBank/DDBJ databases">
        <title>A chromosome-level genome assembly of the Chinese tupelo Nyssa sinensis.</title>
        <authorList>
            <person name="Yang X."/>
            <person name="Kang M."/>
            <person name="Yang Y."/>
            <person name="Xiong H."/>
            <person name="Wang M."/>
            <person name="Zhang Z."/>
            <person name="Wang Z."/>
            <person name="Wu H."/>
            <person name="Ma T."/>
            <person name="Liu J."/>
            <person name="Xi Z."/>
        </authorList>
    </citation>
    <scope>NUCLEOTIDE SEQUENCE [LARGE SCALE GENOMIC DNA]</scope>
    <source>
        <strain evidence="9">J267</strain>
        <tissue evidence="9">Leaf</tissue>
    </source>
</reference>
<dbReference type="Pfam" id="PF00697">
    <property type="entry name" value="PRAI"/>
    <property type="match status" value="1"/>
</dbReference>
<comment type="pathway">
    <text evidence="1">Amino-acid biosynthesis; L-tryptophan biosynthesis; L-tryptophan from chorismate: step 3/5.</text>
</comment>
<dbReference type="EMBL" id="CM018042">
    <property type="protein sequence ID" value="KAA8532597.1"/>
    <property type="molecule type" value="Genomic_DNA"/>
</dbReference>
<evidence type="ECO:0000313" key="10">
    <source>
        <dbReference type="Proteomes" id="UP000325577"/>
    </source>
</evidence>
<dbReference type="Gene3D" id="3.20.20.70">
    <property type="entry name" value="Aldolase class I"/>
    <property type="match status" value="1"/>
</dbReference>
<keyword evidence="7" id="KW-0413">Isomerase</keyword>
<dbReference type="PANTHER" id="PTHR42894:SF1">
    <property type="entry name" value="N-(5'-PHOSPHORIBOSYL)ANTHRANILATE ISOMERASE"/>
    <property type="match status" value="1"/>
</dbReference>
<dbReference type="GO" id="GO:0000162">
    <property type="term" value="P:L-tryptophan biosynthetic process"/>
    <property type="evidence" value="ECO:0007669"/>
    <property type="project" value="UniProtKB-UniPathway"/>
</dbReference>
<dbReference type="InterPro" id="IPR001240">
    <property type="entry name" value="PRAI_dom"/>
</dbReference>
<feature type="domain" description="N-(5'phosphoribosyl) anthranilate isomerase (PRAI)" evidence="8">
    <location>
        <begin position="15"/>
        <end position="83"/>
    </location>
</feature>